<dbReference type="Proteomes" id="UP000660262">
    <property type="component" value="Unassembled WGS sequence"/>
</dbReference>
<proteinExistence type="predicted"/>
<dbReference type="PANTHER" id="PTHR43283">
    <property type="entry name" value="BETA-LACTAMASE-RELATED"/>
    <property type="match status" value="1"/>
</dbReference>
<keyword evidence="4" id="KW-1185">Reference proteome</keyword>
<dbReference type="Gene3D" id="3.40.710.10">
    <property type="entry name" value="DD-peptidase/beta-lactamase superfamily"/>
    <property type="match status" value="1"/>
</dbReference>
<evidence type="ECO:0000259" key="2">
    <source>
        <dbReference type="Pfam" id="PF00144"/>
    </source>
</evidence>
<dbReference type="InterPro" id="IPR001466">
    <property type="entry name" value="Beta-lactam-related"/>
</dbReference>
<feature type="domain" description="Beta-lactamase-related" evidence="2">
    <location>
        <begin position="46"/>
        <end position="358"/>
    </location>
</feature>
<accession>A0A830HPP8</accession>
<reference evidence="3" key="1">
    <citation type="submission" date="2020-10" db="EMBL/GenBank/DDBJ databases">
        <title>Unveiling of a novel bifunctional photoreceptor, Dualchrome1, isolated from a cosmopolitan green alga.</title>
        <authorList>
            <person name="Suzuki S."/>
            <person name="Kawachi M."/>
        </authorList>
    </citation>
    <scope>NUCLEOTIDE SEQUENCE</scope>
    <source>
        <strain evidence="3">NIES 2893</strain>
    </source>
</reference>
<dbReference type="InterPro" id="IPR050789">
    <property type="entry name" value="Diverse_Enzym_Activities"/>
</dbReference>
<protein>
    <recommendedName>
        <fullName evidence="2">Beta-lactamase-related domain-containing protein</fullName>
    </recommendedName>
</protein>
<dbReference type="InterPro" id="IPR012338">
    <property type="entry name" value="Beta-lactam/transpept-like"/>
</dbReference>
<name>A0A830HPP8_9CHLO</name>
<dbReference type="OrthoDB" id="5946976at2759"/>
<organism evidence="3 4">
    <name type="scientific">Pycnococcus provasolii</name>
    <dbReference type="NCBI Taxonomy" id="41880"/>
    <lineage>
        <taxon>Eukaryota</taxon>
        <taxon>Viridiplantae</taxon>
        <taxon>Chlorophyta</taxon>
        <taxon>Pseudoscourfieldiophyceae</taxon>
        <taxon>Pseudoscourfieldiales</taxon>
        <taxon>Pycnococcaceae</taxon>
        <taxon>Pycnococcus</taxon>
    </lineage>
</organism>
<comment type="caution">
    <text evidence="3">The sequence shown here is derived from an EMBL/GenBank/DDBJ whole genome shotgun (WGS) entry which is preliminary data.</text>
</comment>
<evidence type="ECO:0000313" key="4">
    <source>
        <dbReference type="Proteomes" id="UP000660262"/>
    </source>
</evidence>
<dbReference type="Pfam" id="PF00144">
    <property type="entry name" value="Beta-lactamase"/>
    <property type="match status" value="1"/>
</dbReference>
<dbReference type="EMBL" id="BNJQ01000015">
    <property type="protein sequence ID" value="GHP07029.1"/>
    <property type="molecule type" value="Genomic_DNA"/>
</dbReference>
<dbReference type="AlphaFoldDB" id="A0A830HPP8"/>
<gene>
    <name evidence="3" type="ORF">PPROV_000577200</name>
</gene>
<sequence>MSDDFFLRDGGGGEVSTSSSDTDFSVMWPATCTLLFDEVHSLKTTTGLQLAVRHKSASLNVAMGKAVTPPRGDTPMTPDTLCDWQSTTKAITAIAVAVAHEKRIVDVFQPVATYWPEFRKHDVTLAHCLTHVAGLAFAGIRLVPEQSTKEDICAAIADAQPEHEPGEKACYHPYSGCYIVAECVERASGVPWSDFVRENVLKPLGVADNILLCFPTEDTFTAFKPRLAELVSRPDDTLSYADVMNHPCPASGMRATAGAVADVMACLARGGAPILKTDTLMMFTRRHRIGMLDELQGVVVDWSLGFAVDSALGGTFASSESYGHGGSQSSYALVDPEHSLSLAFAATNKPGARVHYDRVRRISDAIYKDLRLNATRHARAAPVC</sequence>
<evidence type="ECO:0000256" key="1">
    <source>
        <dbReference type="SAM" id="MobiDB-lite"/>
    </source>
</evidence>
<feature type="region of interest" description="Disordered" evidence="1">
    <location>
        <begin position="1"/>
        <end position="21"/>
    </location>
</feature>
<evidence type="ECO:0000313" key="3">
    <source>
        <dbReference type="EMBL" id="GHP07029.1"/>
    </source>
</evidence>
<dbReference type="SUPFAM" id="SSF56601">
    <property type="entry name" value="beta-lactamase/transpeptidase-like"/>
    <property type="match status" value="1"/>
</dbReference>